<dbReference type="EMBL" id="JABBWE010000024">
    <property type="protein sequence ID" value="KAG1794832.1"/>
    <property type="molecule type" value="Genomic_DNA"/>
</dbReference>
<comment type="caution">
    <text evidence="2">The sequence shown here is derived from an EMBL/GenBank/DDBJ whole genome shotgun (WGS) entry which is preliminary data.</text>
</comment>
<dbReference type="AlphaFoldDB" id="A0A9P7ARB8"/>
<keyword evidence="1" id="KW-0472">Membrane</keyword>
<dbReference type="OrthoDB" id="2755811at2759"/>
<keyword evidence="1" id="KW-0812">Transmembrane</keyword>
<dbReference type="Proteomes" id="UP000719766">
    <property type="component" value="Unassembled WGS sequence"/>
</dbReference>
<name>A0A9P7ARB8_9AGAM</name>
<evidence type="ECO:0000256" key="1">
    <source>
        <dbReference type="SAM" id="Phobius"/>
    </source>
</evidence>
<accession>A0A9P7ARB8</accession>
<sequence>MGQHTEGKGNTKVEAQVKTEVEAPINIRSKIKKGKAKNSNLPSGCLENGLWRTKFLPCLMFWVGNSDYGWSIPENELVYVLENIFNAVYDSRKRGPCDFDVDGFPFQLASQRIHKWRAAFGSTAVSVLMAFFASTPEYETQEAREEYAEYQLQDCRFVYDDPDNDEQPGAFLSEYILRIFAAHLTAISGKVRVDALVEFGKPGYLTALALSAVSVSLHFIFSFFASIKLEC</sequence>
<dbReference type="GeneID" id="64591587"/>
<dbReference type="RefSeq" id="XP_041160871.1">
    <property type="nucleotide sequence ID" value="XM_041297823.1"/>
</dbReference>
<feature type="transmembrane region" description="Helical" evidence="1">
    <location>
        <begin position="204"/>
        <end position="227"/>
    </location>
</feature>
<evidence type="ECO:0000313" key="2">
    <source>
        <dbReference type="EMBL" id="KAG1794832.1"/>
    </source>
</evidence>
<reference evidence="2" key="1">
    <citation type="journal article" date="2020" name="New Phytol.">
        <title>Comparative genomics reveals dynamic genome evolution in host specialist ectomycorrhizal fungi.</title>
        <authorList>
            <person name="Lofgren L.A."/>
            <person name="Nguyen N.H."/>
            <person name="Vilgalys R."/>
            <person name="Ruytinx J."/>
            <person name="Liao H.L."/>
            <person name="Branco S."/>
            <person name="Kuo A."/>
            <person name="LaButti K."/>
            <person name="Lipzen A."/>
            <person name="Andreopoulos W."/>
            <person name="Pangilinan J."/>
            <person name="Riley R."/>
            <person name="Hundley H."/>
            <person name="Na H."/>
            <person name="Barry K."/>
            <person name="Grigoriev I.V."/>
            <person name="Stajich J.E."/>
            <person name="Kennedy P.G."/>
        </authorList>
    </citation>
    <scope>NUCLEOTIDE SEQUENCE</scope>
    <source>
        <strain evidence="2">S12</strain>
    </source>
</reference>
<keyword evidence="1" id="KW-1133">Transmembrane helix</keyword>
<protein>
    <submittedName>
        <fullName evidence="2">Uncharacterized protein</fullName>
    </submittedName>
</protein>
<evidence type="ECO:0000313" key="3">
    <source>
        <dbReference type="Proteomes" id="UP000719766"/>
    </source>
</evidence>
<keyword evidence="3" id="KW-1185">Reference proteome</keyword>
<organism evidence="2 3">
    <name type="scientific">Suillus plorans</name>
    <dbReference type="NCBI Taxonomy" id="116603"/>
    <lineage>
        <taxon>Eukaryota</taxon>
        <taxon>Fungi</taxon>
        <taxon>Dikarya</taxon>
        <taxon>Basidiomycota</taxon>
        <taxon>Agaricomycotina</taxon>
        <taxon>Agaricomycetes</taxon>
        <taxon>Agaricomycetidae</taxon>
        <taxon>Boletales</taxon>
        <taxon>Suillineae</taxon>
        <taxon>Suillaceae</taxon>
        <taxon>Suillus</taxon>
    </lineage>
</organism>
<proteinExistence type="predicted"/>
<gene>
    <name evidence="2" type="ORF">HD556DRAFT_1236420</name>
</gene>